<gene>
    <name evidence="1" type="ORF">PPYR_04612</name>
</gene>
<protein>
    <submittedName>
        <fullName evidence="1">Uncharacterized protein</fullName>
    </submittedName>
</protein>
<evidence type="ECO:0000313" key="1">
    <source>
        <dbReference type="EMBL" id="KAB0802426.1"/>
    </source>
</evidence>
<dbReference type="InParanoid" id="A0A5N4AYM8"/>
<dbReference type="EMBL" id="VVIM01000002">
    <property type="protein sequence ID" value="KAB0802426.1"/>
    <property type="molecule type" value="Genomic_DNA"/>
</dbReference>
<accession>A0A5N4AYM8</accession>
<comment type="caution">
    <text evidence="1">The sequence shown here is derived from an EMBL/GenBank/DDBJ whole genome shotgun (WGS) entry which is preliminary data.</text>
</comment>
<keyword evidence="2" id="KW-1185">Reference proteome</keyword>
<proteinExistence type="predicted"/>
<reference evidence="1 2" key="1">
    <citation type="journal article" date="2018" name="Elife">
        <title>Firefly genomes illuminate parallel origins of bioluminescence in beetles.</title>
        <authorList>
            <person name="Fallon T.R."/>
            <person name="Lower S.E."/>
            <person name="Chang C.H."/>
            <person name="Bessho-Uehara M."/>
            <person name="Martin G.J."/>
            <person name="Bewick A.J."/>
            <person name="Behringer M."/>
            <person name="Debat H.J."/>
            <person name="Wong I."/>
            <person name="Day J.C."/>
            <person name="Suvorov A."/>
            <person name="Silva C.J."/>
            <person name="Stanger-Hall K.F."/>
            <person name="Hall D.W."/>
            <person name="Schmitz R.J."/>
            <person name="Nelson D.R."/>
            <person name="Lewis S.M."/>
            <person name="Shigenobu S."/>
            <person name="Bybee S.M."/>
            <person name="Larracuente A.M."/>
            <person name="Oba Y."/>
            <person name="Weng J.K."/>
        </authorList>
    </citation>
    <scope>NUCLEOTIDE SEQUENCE [LARGE SCALE GENOMIC DNA]</scope>
    <source>
        <strain evidence="1">1611_PpyrPB1</strain>
        <tissue evidence="1">Whole body</tissue>
    </source>
</reference>
<name>A0A5N4AYM8_PHOPY</name>
<sequence length="222" mass="25012">MTNHNLIAFLQQFQGELQTAIDFFTTYVKQCQSSKAISINYSYTGRLSDEWSGRKISVSTQQECDAPNYYYGDLRVMSRLFSSKNKKSKSSSTSAGKSDAIFTSNVDTNTKLTAKEDVATTVQAEVQHDETQYHSDSAVLNIESLINNYKRNIPTLDKRRNKPLIPDKFAEHQPVTYMDYCVQGLYLNRKCTEVSQVSSPISDANLSFNYDLCNGIGVDTTL</sequence>
<dbReference type="Proteomes" id="UP000327044">
    <property type="component" value="Unassembled WGS sequence"/>
</dbReference>
<evidence type="ECO:0000313" key="2">
    <source>
        <dbReference type="Proteomes" id="UP000327044"/>
    </source>
</evidence>
<dbReference type="AlphaFoldDB" id="A0A5N4AYM8"/>
<organism evidence="1 2">
    <name type="scientific">Photinus pyralis</name>
    <name type="common">Common eastern firefly</name>
    <name type="synonym">Lampyris pyralis</name>
    <dbReference type="NCBI Taxonomy" id="7054"/>
    <lineage>
        <taxon>Eukaryota</taxon>
        <taxon>Metazoa</taxon>
        <taxon>Ecdysozoa</taxon>
        <taxon>Arthropoda</taxon>
        <taxon>Hexapoda</taxon>
        <taxon>Insecta</taxon>
        <taxon>Pterygota</taxon>
        <taxon>Neoptera</taxon>
        <taxon>Endopterygota</taxon>
        <taxon>Coleoptera</taxon>
        <taxon>Polyphaga</taxon>
        <taxon>Elateriformia</taxon>
        <taxon>Elateroidea</taxon>
        <taxon>Lampyridae</taxon>
        <taxon>Lampyrinae</taxon>
        <taxon>Photinus</taxon>
    </lineage>
</organism>